<organism evidence="2 3">
    <name type="scientific">Croceibacterium salegens</name>
    <dbReference type="NCBI Taxonomy" id="1737568"/>
    <lineage>
        <taxon>Bacteria</taxon>
        <taxon>Pseudomonadati</taxon>
        <taxon>Pseudomonadota</taxon>
        <taxon>Alphaproteobacteria</taxon>
        <taxon>Sphingomonadales</taxon>
        <taxon>Erythrobacteraceae</taxon>
        <taxon>Croceibacterium</taxon>
    </lineage>
</organism>
<feature type="transmembrane region" description="Helical" evidence="1">
    <location>
        <begin position="6"/>
        <end position="28"/>
    </location>
</feature>
<evidence type="ECO:0000313" key="3">
    <source>
        <dbReference type="Proteomes" id="UP000433652"/>
    </source>
</evidence>
<keyword evidence="1" id="KW-0812">Transmembrane</keyword>
<evidence type="ECO:0008006" key="4">
    <source>
        <dbReference type="Google" id="ProtNLM"/>
    </source>
</evidence>
<dbReference type="AlphaFoldDB" id="A0A6I4SU93"/>
<name>A0A6I4SU93_9SPHN</name>
<keyword evidence="1" id="KW-1133">Transmembrane helix</keyword>
<gene>
    <name evidence="2" type="ORF">GRI89_03100</name>
</gene>
<sequence>MMGPGDAIAVVAVAGVAIGFLITIGTTLHKWIEYKRHRAELELQARGAVRSERNEAYNDLLEERVRVLERIATDRGVDLALRIEELREPAWVESAPKQRSDA</sequence>
<proteinExistence type="predicted"/>
<dbReference type="RefSeq" id="WP_159792075.1">
    <property type="nucleotide sequence ID" value="NZ_WTYM01000026.1"/>
</dbReference>
<evidence type="ECO:0000256" key="1">
    <source>
        <dbReference type="SAM" id="Phobius"/>
    </source>
</evidence>
<evidence type="ECO:0000313" key="2">
    <source>
        <dbReference type="EMBL" id="MXO58530.1"/>
    </source>
</evidence>
<accession>A0A6I4SU93</accession>
<protein>
    <recommendedName>
        <fullName evidence="4">Phage shock protein B</fullName>
    </recommendedName>
</protein>
<dbReference type="Proteomes" id="UP000433652">
    <property type="component" value="Unassembled WGS sequence"/>
</dbReference>
<dbReference type="EMBL" id="WTYM01000026">
    <property type="protein sequence ID" value="MXO58530.1"/>
    <property type="molecule type" value="Genomic_DNA"/>
</dbReference>
<reference evidence="2 3" key="1">
    <citation type="submission" date="2019-12" db="EMBL/GenBank/DDBJ databases">
        <title>Genomic-based taxomic classification of the family Erythrobacteraceae.</title>
        <authorList>
            <person name="Xu L."/>
        </authorList>
    </citation>
    <scope>NUCLEOTIDE SEQUENCE [LARGE SCALE GENOMIC DNA]</scope>
    <source>
        <strain evidence="2 3">MCCC 1K01500</strain>
    </source>
</reference>
<dbReference type="OrthoDB" id="7428745at2"/>
<comment type="caution">
    <text evidence="2">The sequence shown here is derived from an EMBL/GenBank/DDBJ whole genome shotgun (WGS) entry which is preliminary data.</text>
</comment>
<keyword evidence="1" id="KW-0472">Membrane</keyword>
<keyword evidence="3" id="KW-1185">Reference proteome</keyword>